<keyword evidence="3" id="KW-1185">Reference proteome</keyword>
<organism evidence="2 3">
    <name type="scientific">Colocasia esculenta</name>
    <name type="common">Wild taro</name>
    <name type="synonym">Arum esculentum</name>
    <dbReference type="NCBI Taxonomy" id="4460"/>
    <lineage>
        <taxon>Eukaryota</taxon>
        <taxon>Viridiplantae</taxon>
        <taxon>Streptophyta</taxon>
        <taxon>Embryophyta</taxon>
        <taxon>Tracheophyta</taxon>
        <taxon>Spermatophyta</taxon>
        <taxon>Magnoliopsida</taxon>
        <taxon>Liliopsida</taxon>
        <taxon>Araceae</taxon>
        <taxon>Aroideae</taxon>
        <taxon>Colocasieae</taxon>
        <taxon>Colocasia</taxon>
    </lineage>
</organism>
<feature type="compositionally biased region" description="Basic and acidic residues" evidence="1">
    <location>
        <begin position="69"/>
        <end position="79"/>
    </location>
</feature>
<accession>A0A843TRS1</accession>
<reference evidence="2" key="1">
    <citation type="submission" date="2017-07" db="EMBL/GenBank/DDBJ databases">
        <title>Taro Niue Genome Assembly and Annotation.</title>
        <authorList>
            <person name="Atibalentja N."/>
            <person name="Keating K."/>
            <person name="Fields C.J."/>
        </authorList>
    </citation>
    <scope>NUCLEOTIDE SEQUENCE</scope>
    <source>
        <strain evidence="2">Niue_2</strain>
        <tissue evidence="2">Leaf</tissue>
    </source>
</reference>
<evidence type="ECO:0000313" key="2">
    <source>
        <dbReference type="EMBL" id="MQL72143.1"/>
    </source>
</evidence>
<sequence length="79" mass="8640">MTAKDSNSTYRCWTNLVCVSFELGEVKTGRHHKLGKTIIPMLCLALSLSPVGPRRGGTAARSQFLGRPGRHEESLVEEG</sequence>
<protein>
    <submittedName>
        <fullName evidence="2">Uncharacterized protein</fullName>
    </submittedName>
</protein>
<evidence type="ECO:0000256" key="1">
    <source>
        <dbReference type="SAM" id="MobiDB-lite"/>
    </source>
</evidence>
<dbReference type="EMBL" id="NMUH01000121">
    <property type="protein sequence ID" value="MQL72143.1"/>
    <property type="molecule type" value="Genomic_DNA"/>
</dbReference>
<dbReference type="AlphaFoldDB" id="A0A843TRS1"/>
<name>A0A843TRS1_COLES</name>
<feature type="region of interest" description="Disordered" evidence="1">
    <location>
        <begin position="53"/>
        <end position="79"/>
    </location>
</feature>
<gene>
    <name evidence="2" type="ORF">Taro_004488</name>
</gene>
<comment type="caution">
    <text evidence="2">The sequence shown here is derived from an EMBL/GenBank/DDBJ whole genome shotgun (WGS) entry which is preliminary data.</text>
</comment>
<evidence type="ECO:0000313" key="3">
    <source>
        <dbReference type="Proteomes" id="UP000652761"/>
    </source>
</evidence>
<proteinExistence type="predicted"/>
<dbReference type="Proteomes" id="UP000652761">
    <property type="component" value="Unassembled WGS sequence"/>
</dbReference>